<evidence type="ECO:0000313" key="1">
    <source>
        <dbReference type="EMBL" id="NIJ23628.1"/>
    </source>
</evidence>
<keyword evidence="2" id="KW-1185">Reference proteome</keyword>
<sequence>MKPELRRFGHGEHPLVLVDDMTGDVGAIIDIADAMQPYPPAQKTLYPGLRRVIGKEDAAASGYVDRLLQALAPYIGGAFATDAFDLIEASFSMVTADPATLAPAQRAPHFDSTDLRTIAILHYLSVAPGTGTSFYRHRASGIEQLTDANLAPYLARARAEAEATAPGYIAGSNAAYEAIAAVEAVPDRLVMYRGALLHSGVIPADMELSADPRRGRLTANLFIQVR</sequence>
<dbReference type="EMBL" id="JAASQP010000001">
    <property type="protein sequence ID" value="NIJ23628.1"/>
    <property type="molecule type" value="Genomic_DNA"/>
</dbReference>
<comment type="caution">
    <text evidence="1">The sequence shown here is derived from an EMBL/GenBank/DDBJ whole genome shotgun (WGS) entry which is preliminary data.</text>
</comment>
<proteinExistence type="predicted"/>
<accession>A0ABX0U4E4</accession>
<dbReference type="Pfam" id="PF20043">
    <property type="entry name" value="DUF6445"/>
    <property type="match status" value="1"/>
</dbReference>
<protein>
    <submittedName>
        <fullName evidence="1">Uncharacterized protein</fullName>
    </submittedName>
</protein>
<name>A0ABX0U4E4_9SPHN</name>
<gene>
    <name evidence="1" type="ORF">FHT01_001170</name>
</gene>
<evidence type="ECO:0000313" key="2">
    <source>
        <dbReference type="Proteomes" id="UP000788153"/>
    </source>
</evidence>
<dbReference type="RefSeq" id="WP_140231259.1">
    <property type="nucleotide sequence ID" value="NZ_BAAAEV010000001.1"/>
</dbReference>
<dbReference type="InterPro" id="IPR045617">
    <property type="entry name" value="DUF6445"/>
</dbReference>
<reference evidence="1 2" key="1">
    <citation type="submission" date="2020-03" db="EMBL/GenBank/DDBJ databases">
        <title>Genomic Encyclopedia of Type Strains, Phase IV (KMG-IV): sequencing the most valuable type-strain genomes for metagenomic binning, comparative biology and taxonomic classification.</title>
        <authorList>
            <person name="Goeker M."/>
        </authorList>
    </citation>
    <scope>NUCLEOTIDE SEQUENCE [LARGE SCALE GENOMIC DNA]</scope>
    <source>
        <strain evidence="1 2">DSM 22753</strain>
    </source>
</reference>
<organism evidence="1 2">
    <name type="scientific">Sphingomonas japonica</name>
    <dbReference type="NCBI Taxonomy" id="511662"/>
    <lineage>
        <taxon>Bacteria</taxon>
        <taxon>Pseudomonadati</taxon>
        <taxon>Pseudomonadota</taxon>
        <taxon>Alphaproteobacteria</taxon>
        <taxon>Sphingomonadales</taxon>
        <taxon>Sphingomonadaceae</taxon>
        <taxon>Sphingomonas</taxon>
    </lineage>
</organism>
<dbReference type="Proteomes" id="UP000788153">
    <property type="component" value="Unassembled WGS sequence"/>
</dbReference>